<evidence type="ECO:0000259" key="2">
    <source>
        <dbReference type="Pfam" id="PF09335"/>
    </source>
</evidence>
<feature type="transmembrane region" description="Helical" evidence="1">
    <location>
        <begin position="91"/>
        <end position="113"/>
    </location>
</feature>
<keyword evidence="1" id="KW-0472">Membrane</keyword>
<keyword evidence="1" id="KW-0812">Transmembrane</keyword>
<feature type="domain" description="VTT" evidence="2">
    <location>
        <begin position="25"/>
        <end position="139"/>
    </location>
</feature>
<gene>
    <name evidence="3" type="ORF">BBW65_07255</name>
</gene>
<evidence type="ECO:0000313" key="4">
    <source>
        <dbReference type="Proteomes" id="UP000092884"/>
    </source>
</evidence>
<name>A0A1B1U739_9HELI</name>
<dbReference type="KEGG" id="het:BBW65_07255"/>
<dbReference type="PANTHER" id="PTHR42709:SF4">
    <property type="entry name" value="INNER MEMBRANE PROTEIN YQAA"/>
    <property type="match status" value="1"/>
</dbReference>
<accession>A0A1B1U739</accession>
<feature type="transmembrane region" description="Helical" evidence="1">
    <location>
        <begin position="119"/>
        <end position="139"/>
    </location>
</feature>
<reference evidence="4" key="1">
    <citation type="submission" date="2016-07" db="EMBL/GenBank/DDBJ databases">
        <authorList>
            <person name="Florea S."/>
            <person name="Webb J.S."/>
            <person name="Jaromczyk J."/>
            <person name="Schardl C.L."/>
        </authorList>
    </citation>
    <scope>NUCLEOTIDE SEQUENCE [LARGE SCALE GENOMIC DNA]</scope>
    <source>
        <strain evidence="4">MIT 01-6242</strain>
    </source>
</reference>
<dbReference type="PANTHER" id="PTHR42709">
    <property type="entry name" value="ALKALINE PHOSPHATASE LIKE PROTEIN"/>
    <property type="match status" value="1"/>
</dbReference>
<protein>
    <recommendedName>
        <fullName evidence="2">VTT domain-containing protein</fullName>
    </recommendedName>
</protein>
<evidence type="ECO:0000313" key="3">
    <source>
        <dbReference type="EMBL" id="ANV98604.1"/>
    </source>
</evidence>
<dbReference type="Pfam" id="PF09335">
    <property type="entry name" value="VTT_dom"/>
    <property type="match status" value="1"/>
</dbReference>
<keyword evidence="1" id="KW-1133">Transmembrane helix</keyword>
<sequence length="148" mass="16444">MILQDLGLLGLFLATFASSTILPLPSEAFVLGFIALKYDGLVVLLVASLGNTLGSLTTYYLGYVGLTKILEYFGHLEHKKILYFKHKSRKYGALLAFFSFLPFFGDIFVLALGLARYNLATSVFLIALGKTLRYTIVIFGTEKLLQIF</sequence>
<keyword evidence="4" id="KW-1185">Reference proteome</keyword>
<dbReference type="AlphaFoldDB" id="A0A1B1U739"/>
<proteinExistence type="predicted"/>
<dbReference type="InterPro" id="IPR032816">
    <property type="entry name" value="VTT_dom"/>
</dbReference>
<dbReference type="RefSeq" id="WP_066341510.1">
    <property type="nucleotide sequence ID" value="NZ_CP016503.1"/>
</dbReference>
<dbReference type="STRING" id="222136.BBW65_07255"/>
<evidence type="ECO:0000256" key="1">
    <source>
        <dbReference type="SAM" id="Phobius"/>
    </source>
</evidence>
<feature type="transmembrane region" description="Helical" evidence="1">
    <location>
        <begin position="44"/>
        <end position="70"/>
    </location>
</feature>
<dbReference type="EMBL" id="CP016503">
    <property type="protein sequence ID" value="ANV98604.1"/>
    <property type="molecule type" value="Genomic_DNA"/>
</dbReference>
<dbReference type="OrthoDB" id="5419086at2"/>
<organism evidence="3 4">
    <name type="scientific">Helicobacter enhydrae</name>
    <dbReference type="NCBI Taxonomy" id="222136"/>
    <lineage>
        <taxon>Bacteria</taxon>
        <taxon>Pseudomonadati</taxon>
        <taxon>Campylobacterota</taxon>
        <taxon>Epsilonproteobacteria</taxon>
        <taxon>Campylobacterales</taxon>
        <taxon>Helicobacteraceae</taxon>
        <taxon>Helicobacter</taxon>
    </lineage>
</organism>
<dbReference type="Proteomes" id="UP000092884">
    <property type="component" value="Chromosome"/>
</dbReference>
<dbReference type="InterPro" id="IPR051311">
    <property type="entry name" value="DedA_domain"/>
</dbReference>